<evidence type="ECO:0000313" key="4">
    <source>
        <dbReference type="Proteomes" id="UP000250321"/>
    </source>
</evidence>
<dbReference type="AlphaFoldDB" id="A0A314Y9W7"/>
<reference evidence="3 4" key="1">
    <citation type="submission" date="2018-02" db="EMBL/GenBank/DDBJ databases">
        <title>Draft genome of wild Prunus yedoensis var. nudiflora.</title>
        <authorList>
            <person name="Baek S."/>
            <person name="Kim J.-H."/>
            <person name="Choi K."/>
            <person name="Kim G.-B."/>
            <person name="Cho A."/>
            <person name="Jang H."/>
            <person name="Shin C.-H."/>
            <person name="Yu H.-J."/>
            <person name="Mun J.-H."/>
        </authorList>
    </citation>
    <scope>NUCLEOTIDE SEQUENCE [LARGE SCALE GENOMIC DNA]</scope>
    <source>
        <strain evidence="4">cv. Jeju island</strain>
        <tissue evidence="3">Leaf</tissue>
    </source>
</reference>
<dbReference type="OrthoDB" id="2126698at2759"/>
<protein>
    <submittedName>
        <fullName evidence="3">Protein DETOXIFICATION 29-like</fullName>
    </submittedName>
</protein>
<sequence>MEDKKQPLLSPRDEFGDADRDQLHDHLESFPATAHPSFTSNASFAPDADDIPPILGFRDFFREFYKETKKLWYLAGPAIFTSICQYSLGAITQVFAGQVGTLDLAAVSIENSVIAGFSFGVMVPWNGECAGDAVRASVRGGTAGHVRDIHAEVMGDPELDGRALVLSIHLRPTAAPADRADRRHIEGGGSVRHLDDTAAVRVRHEFPDSEVPAVAEQDHGDGGHSRGGSGSAHGVQLAVDAEAGVGPGGWGRGAELVLVVHRVGTVGLHLFRDLWSSVGWVLVEGVSESLEFCEAVSRFCNHALFGSVVFYGTNSICGVSKECRSFRGWPVHMHEHIGMDGDDCYGHERSNQGIWIGMLMGTVLQTCVLFGMIYKTNWNKEASIAEDRIRKWGGHIDTDDKQNDGGNKVEI</sequence>
<dbReference type="EMBL" id="PJQY01001427">
    <property type="protein sequence ID" value="PQQ02727.1"/>
    <property type="molecule type" value="Genomic_DNA"/>
</dbReference>
<dbReference type="PANTHER" id="PTHR11206">
    <property type="entry name" value="MULTIDRUG RESISTANCE PROTEIN"/>
    <property type="match status" value="1"/>
</dbReference>
<feature type="region of interest" description="Disordered" evidence="2">
    <location>
        <begin position="1"/>
        <end position="20"/>
    </location>
</feature>
<comment type="caution">
    <text evidence="3">The sequence shown here is derived from an EMBL/GenBank/DDBJ whole genome shotgun (WGS) entry which is preliminary data.</text>
</comment>
<dbReference type="Pfam" id="PF01554">
    <property type="entry name" value="MatE"/>
    <property type="match status" value="1"/>
</dbReference>
<accession>A0A314Y9W7</accession>
<dbReference type="GO" id="GO:0015297">
    <property type="term" value="F:antiporter activity"/>
    <property type="evidence" value="ECO:0007669"/>
    <property type="project" value="InterPro"/>
</dbReference>
<keyword evidence="4" id="KW-1185">Reference proteome</keyword>
<evidence type="ECO:0000256" key="1">
    <source>
        <dbReference type="ARBA" id="ARBA00010199"/>
    </source>
</evidence>
<proteinExistence type="inferred from homology"/>
<name>A0A314Y9W7_PRUYE</name>
<dbReference type="GO" id="GO:0016020">
    <property type="term" value="C:membrane"/>
    <property type="evidence" value="ECO:0007669"/>
    <property type="project" value="InterPro"/>
</dbReference>
<evidence type="ECO:0000256" key="2">
    <source>
        <dbReference type="SAM" id="MobiDB-lite"/>
    </source>
</evidence>
<dbReference type="STRING" id="2094558.A0A314Y9W7"/>
<dbReference type="Proteomes" id="UP000250321">
    <property type="component" value="Unassembled WGS sequence"/>
</dbReference>
<comment type="similarity">
    <text evidence="1">Belongs to the multi antimicrobial extrusion (MATE) (TC 2.A.66.1) family.</text>
</comment>
<organism evidence="3 4">
    <name type="scientific">Prunus yedoensis var. nudiflora</name>
    <dbReference type="NCBI Taxonomy" id="2094558"/>
    <lineage>
        <taxon>Eukaryota</taxon>
        <taxon>Viridiplantae</taxon>
        <taxon>Streptophyta</taxon>
        <taxon>Embryophyta</taxon>
        <taxon>Tracheophyta</taxon>
        <taxon>Spermatophyta</taxon>
        <taxon>Magnoliopsida</taxon>
        <taxon>eudicotyledons</taxon>
        <taxon>Gunneridae</taxon>
        <taxon>Pentapetalae</taxon>
        <taxon>rosids</taxon>
        <taxon>fabids</taxon>
        <taxon>Rosales</taxon>
        <taxon>Rosaceae</taxon>
        <taxon>Amygdaloideae</taxon>
        <taxon>Amygdaleae</taxon>
        <taxon>Prunus</taxon>
    </lineage>
</organism>
<feature type="region of interest" description="Disordered" evidence="2">
    <location>
        <begin position="209"/>
        <end position="233"/>
    </location>
</feature>
<dbReference type="InterPro" id="IPR002528">
    <property type="entry name" value="MATE_fam"/>
</dbReference>
<gene>
    <name evidence="3" type="ORF">Pyn_11391</name>
</gene>
<dbReference type="GO" id="GO:0042910">
    <property type="term" value="F:xenobiotic transmembrane transporter activity"/>
    <property type="evidence" value="ECO:0007669"/>
    <property type="project" value="InterPro"/>
</dbReference>
<evidence type="ECO:0000313" key="3">
    <source>
        <dbReference type="EMBL" id="PQQ02727.1"/>
    </source>
</evidence>